<protein>
    <submittedName>
        <fullName evidence="1">Uncharacterized protein</fullName>
    </submittedName>
</protein>
<evidence type="ECO:0000313" key="1">
    <source>
        <dbReference type="EMBL" id="GIY70077.1"/>
    </source>
</evidence>
<organism evidence="1 2">
    <name type="scientific">Caerostris darwini</name>
    <dbReference type="NCBI Taxonomy" id="1538125"/>
    <lineage>
        <taxon>Eukaryota</taxon>
        <taxon>Metazoa</taxon>
        <taxon>Ecdysozoa</taxon>
        <taxon>Arthropoda</taxon>
        <taxon>Chelicerata</taxon>
        <taxon>Arachnida</taxon>
        <taxon>Araneae</taxon>
        <taxon>Araneomorphae</taxon>
        <taxon>Entelegynae</taxon>
        <taxon>Araneoidea</taxon>
        <taxon>Araneidae</taxon>
        <taxon>Caerostris</taxon>
    </lineage>
</organism>
<dbReference type="AlphaFoldDB" id="A0AAV4VIR5"/>
<dbReference type="Proteomes" id="UP001054837">
    <property type="component" value="Unassembled WGS sequence"/>
</dbReference>
<proteinExistence type="predicted"/>
<name>A0AAV4VIR5_9ARAC</name>
<keyword evidence="2" id="KW-1185">Reference proteome</keyword>
<comment type="caution">
    <text evidence="1">The sequence shown here is derived from an EMBL/GenBank/DDBJ whole genome shotgun (WGS) entry which is preliminary data.</text>
</comment>
<dbReference type="EMBL" id="BPLQ01013130">
    <property type="protein sequence ID" value="GIY70077.1"/>
    <property type="molecule type" value="Genomic_DNA"/>
</dbReference>
<sequence>MDLWIKMDLQPLTWNPLANSPVSPRFDNEFHHSNNSKCSRYLFSYFGQYICSHQKFRFGLLDNPYLNFPLLKVNICL</sequence>
<gene>
    <name evidence="1" type="ORF">CDAR_488991</name>
</gene>
<evidence type="ECO:0000313" key="2">
    <source>
        <dbReference type="Proteomes" id="UP001054837"/>
    </source>
</evidence>
<reference evidence="1 2" key="1">
    <citation type="submission" date="2021-06" db="EMBL/GenBank/DDBJ databases">
        <title>Caerostris darwini draft genome.</title>
        <authorList>
            <person name="Kono N."/>
            <person name="Arakawa K."/>
        </authorList>
    </citation>
    <scope>NUCLEOTIDE SEQUENCE [LARGE SCALE GENOMIC DNA]</scope>
</reference>
<accession>A0AAV4VIR5</accession>